<dbReference type="SUPFAM" id="SSF88697">
    <property type="entry name" value="PUA domain-like"/>
    <property type="match status" value="1"/>
</dbReference>
<dbReference type="PANTHER" id="PTHR42700:SF1">
    <property type="entry name" value="SULFATE ADENYLYLTRANSFERASE"/>
    <property type="match status" value="1"/>
</dbReference>
<dbReference type="GO" id="GO:0004781">
    <property type="term" value="F:sulfate adenylyltransferase (ATP) activity"/>
    <property type="evidence" value="ECO:0007669"/>
    <property type="project" value="TreeGrafter"/>
</dbReference>
<dbReference type="Gene3D" id="3.10.400.10">
    <property type="entry name" value="Sulfate adenylyltransferase"/>
    <property type="match status" value="1"/>
</dbReference>
<dbReference type="GO" id="GO:0005737">
    <property type="term" value="C:cytoplasm"/>
    <property type="evidence" value="ECO:0007669"/>
    <property type="project" value="TreeGrafter"/>
</dbReference>
<feature type="non-terminal residue" evidence="3">
    <location>
        <position position="201"/>
    </location>
</feature>
<accession>A0A6S6U281</accession>
<feature type="domain" description="ATP-sulfurylase PUA-like" evidence="2">
    <location>
        <begin position="7"/>
        <end position="97"/>
    </location>
</feature>
<dbReference type="EMBL" id="CACVAV010000355">
    <property type="protein sequence ID" value="CAA6822973.1"/>
    <property type="molecule type" value="Genomic_DNA"/>
</dbReference>
<organism evidence="3">
    <name type="scientific">uncultured Thiotrichaceae bacterium</name>
    <dbReference type="NCBI Taxonomy" id="298394"/>
    <lineage>
        <taxon>Bacteria</taxon>
        <taxon>Pseudomonadati</taxon>
        <taxon>Pseudomonadota</taxon>
        <taxon>Gammaproteobacteria</taxon>
        <taxon>Thiotrichales</taxon>
        <taxon>Thiotrichaceae</taxon>
        <taxon>environmental samples</taxon>
    </lineage>
</organism>
<proteinExistence type="predicted"/>
<dbReference type="InterPro" id="IPR050512">
    <property type="entry name" value="Sulf_AdTrans/APS_kinase"/>
</dbReference>
<name>A0A6S6U281_9GAMM</name>
<evidence type="ECO:0000256" key="1">
    <source>
        <dbReference type="ARBA" id="ARBA00022679"/>
    </source>
</evidence>
<evidence type="ECO:0000313" key="3">
    <source>
        <dbReference type="EMBL" id="CAA6822973.1"/>
    </source>
</evidence>
<sequence length="201" mass="21950">MSTLNKTLSLQNLSTLDLFLSGALAPLTGYLDRDDHISVLTNSRLANGFLWPLALSLELSVAEKLQAQLTGRIALLDDENRMVAEVKVDSIYRLPQELAEASGKNPTAWYASGSISSAGKVLHPAFNSIRHRAPALGQKLRGNGWKSIIAVHATEALNTAEMKQACEWLKASPDKVGGVLLQIDANDRDPALHRQMREIRS</sequence>
<dbReference type="Pfam" id="PF14306">
    <property type="entry name" value="PUA_2"/>
    <property type="match status" value="1"/>
</dbReference>
<dbReference type="AlphaFoldDB" id="A0A6S6U281"/>
<evidence type="ECO:0000259" key="2">
    <source>
        <dbReference type="Pfam" id="PF14306"/>
    </source>
</evidence>
<dbReference type="InterPro" id="IPR015947">
    <property type="entry name" value="PUA-like_sf"/>
</dbReference>
<gene>
    <name evidence="3" type="ORF">HELGO_WM56985</name>
</gene>
<dbReference type="PANTHER" id="PTHR42700">
    <property type="entry name" value="SULFATE ADENYLYLTRANSFERASE"/>
    <property type="match status" value="1"/>
</dbReference>
<keyword evidence="1" id="KW-0808">Transferase</keyword>
<dbReference type="InterPro" id="IPR025980">
    <property type="entry name" value="ATP-Sase_PUA-like_dom"/>
</dbReference>
<protein>
    <submittedName>
        <fullName evidence="3">ATP-sulfurylase</fullName>
    </submittedName>
</protein>
<dbReference type="GO" id="GO:0010134">
    <property type="term" value="P:sulfate assimilation via adenylyl sulfate reduction"/>
    <property type="evidence" value="ECO:0007669"/>
    <property type="project" value="TreeGrafter"/>
</dbReference>
<dbReference type="GO" id="GO:0019379">
    <property type="term" value="P:sulfate assimilation, phosphoadenylyl sulfate reduction by phosphoadenylyl-sulfate reductase (thioredoxin)"/>
    <property type="evidence" value="ECO:0007669"/>
    <property type="project" value="TreeGrafter"/>
</dbReference>
<reference evidence="3" key="1">
    <citation type="submission" date="2020-01" db="EMBL/GenBank/DDBJ databases">
        <authorList>
            <person name="Meier V. D."/>
            <person name="Meier V D."/>
        </authorList>
    </citation>
    <scope>NUCLEOTIDE SEQUENCE</scope>
    <source>
        <strain evidence="3">HLG_WM_MAG_08</strain>
    </source>
</reference>